<gene>
    <name evidence="2" type="ORF">Pmar_PMAR007285</name>
</gene>
<dbReference type="InParanoid" id="C5K5Z4"/>
<dbReference type="RefSeq" id="XP_002788228.1">
    <property type="nucleotide sequence ID" value="XM_002788182.1"/>
</dbReference>
<dbReference type="EMBL" id="GG670840">
    <property type="protein sequence ID" value="EER20024.1"/>
    <property type="molecule type" value="Genomic_DNA"/>
</dbReference>
<name>C5K5Z4_PERM5</name>
<dbReference type="Proteomes" id="UP000007800">
    <property type="component" value="Unassembled WGS sequence"/>
</dbReference>
<evidence type="ECO:0000313" key="2">
    <source>
        <dbReference type="EMBL" id="EER20024.1"/>
    </source>
</evidence>
<accession>C5K5Z4</accession>
<keyword evidence="1" id="KW-0732">Signal</keyword>
<evidence type="ECO:0000313" key="3">
    <source>
        <dbReference type="Proteomes" id="UP000007800"/>
    </source>
</evidence>
<keyword evidence="3" id="KW-1185">Reference proteome</keyword>
<sequence>MRFLAITALLALLLESEASTGKSRAAQRIRQEKLREKKVDKKFEKIDMKDMRALKRAHQ</sequence>
<organism evidence="3">
    <name type="scientific">Perkinsus marinus (strain ATCC 50983 / TXsc)</name>
    <dbReference type="NCBI Taxonomy" id="423536"/>
    <lineage>
        <taxon>Eukaryota</taxon>
        <taxon>Sar</taxon>
        <taxon>Alveolata</taxon>
        <taxon>Perkinsozoa</taxon>
        <taxon>Perkinsea</taxon>
        <taxon>Perkinsida</taxon>
        <taxon>Perkinsidae</taxon>
        <taxon>Perkinsus</taxon>
    </lineage>
</organism>
<feature type="chain" id="PRO_5002953959" evidence="1">
    <location>
        <begin position="19"/>
        <end position="59"/>
    </location>
</feature>
<dbReference type="AlphaFoldDB" id="C5K5Z4"/>
<reference evidence="2 3" key="1">
    <citation type="submission" date="2008-07" db="EMBL/GenBank/DDBJ databases">
        <authorList>
            <person name="El-Sayed N."/>
            <person name="Caler E."/>
            <person name="Inman J."/>
            <person name="Amedeo P."/>
            <person name="Hass B."/>
            <person name="Wortman J."/>
        </authorList>
    </citation>
    <scope>NUCLEOTIDE SEQUENCE [LARGE SCALE GENOMIC DNA]</scope>
    <source>
        <strain evidence="3">ATCC 50983 / TXsc</strain>
    </source>
</reference>
<protein>
    <submittedName>
        <fullName evidence="2">Uncharacterized protein</fullName>
    </submittedName>
</protein>
<dbReference type="GeneID" id="9059086"/>
<proteinExistence type="predicted"/>
<feature type="signal peptide" evidence="1">
    <location>
        <begin position="1"/>
        <end position="18"/>
    </location>
</feature>
<evidence type="ECO:0000256" key="1">
    <source>
        <dbReference type="SAM" id="SignalP"/>
    </source>
</evidence>